<keyword evidence="1" id="KW-0808">Transferase</keyword>
<dbReference type="Proteomes" id="UP000628775">
    <property type="component" value="Unassembled WGS sequence"/>
</dbReference>
<dbReference type="CDD" id="cd05563">
    <property type="entry name" value="PTS_IIB_ascorbate"/>
    <property type="match status" value="1"/>
</dbReference>
<dbReference type="Gene3D" id="3.40.50.2300">
    <property type="match status" value="1"/>
</dbReference>
<dbReference type="SUPFAM" id="SSF52794">
    <property type="entry name" value="PTS system IIB component-like"/>
    <property type="match status" value="1"/>
</dbReference>
<dbReference type="InterPro" id="IPR036095">
    <property type="entry name" value="PTS_EIIB-like_sf"/>
</dbReference>
<evidence type="ECO:0000313" key="4">
    <source>
        <dbReference type="Proteomes" id="UP000628775"/>
    </source>
</evidence>
<keyword evidence="4" id="KW-1185">Reference proteome</keyword>
<dbReference type="RefSeq" id="WP_188697648.1">
    <property type="nucleotide sequence ID" value="NZ_BMIR01000023.1"/>
</dbReference>
<dbReference type="Pfam" id="PF02302">
    <property type="entry name" value="PTS_IIB"/>
    <property type="match status" value="1"/>
</dbReference>
<reference evidence="3" key="2">
    <citation type="submission" date="2020-09" db="EMBL/GenBank/DDBJ databases">
        <authorList>
            <person name="Sun Q."/>
            <person name="Zhou Y."/>
        </authorList>
    </citation>
    <scope>NUCLEOTIDE SEQUENCE</scope>
    <source>
        <strain evidence="3">CGMCC 1.15371</strain>
    </source>
</reference>
<evidence type="ECO:0000259" key="2">
    <source>
        <dbReference type="PROSITE" id="PS51099"/>
    </source>
</evidence>
<name>A0A8J2YMC5_9BACL</name>
<dbReference type="InterPro" id="IPR013011">
    <property type="entry name" value="PTS_EIIB_2"/>
</dbReference>
<dbReference type="GO" id="GO:0008982">
    <property type="term" value="F:protein-N(PI)-phosphohistidine-sugar phosphotransferase activity"/>
    <property type="evidence" value="ECO:0007669"/>
    <property type="project" value="InterPro"/>
</dbReference>
<protein>
    <submittedName>
        <fullName evidence="3">PTS ascorbate transporter subunit IIB</fullName>
    </submittedName>
</protein>
<sequence length="88" mass="9551">MKILCVCGLGQGTSLILRMNVDTVLRQMGVQADVENTDVSSASSERPDLIITSNELAESLAGHPSTIVIVNNYFDLNEIKEALESHFS</sequence>
<dbReference type="EMBL" id="BMIR01000023">
    <property type="protein sequence ID" value="GGE53308.1"/>
    <property type="molecule type" value="Genomic_DNA"/>
</dbReference>
<feature type="domain" description="PTS EIIB type-2" evidence="2">
    <location>
        <begin position="1"/>
        <end position="88"/>
    </location>
</feature>
<dbReference type="GO" id="GO:0009401">
    <property type="term" value="P:phosphoenolpyruvate-dependent sugar phosphotransferase system"/>
    <property type="evidence" value="ECO:0007669"/>
    <property type="project" value="InterPro"/>
</dbReference>
<reference evidence="3" key="1">
    <citation type="journal article" date="2014" name="Int. J. Syst. Evol. Microbiol.">
        <title>Complete genome sequence of Corynebacterium casei LMG S-19264T (=DSM 44701T), isolated from a smear-ripened cheese.</title>
        <authorList>
            <consortium name="US DOE Joint Genome Institute (JGI-PGF)"/>
            <person name="Walter F."/>
            <person name="Albersmeier A."/>
            <person name="Kalinowski J."/>
            <person name="Ruckert C."/>
        </authorList>
    </citation>
    <scope>NUCLEOTIDE SEQUENCE</scope>
    <source>
        <strain evidence="3">CGMCC 1.15371</strain>
    </source>
</reference>
<gene>
    <name evidence="3" type="ORF">GCM10011391_35280</name>
</gene>
<evidence type="ECO:0000313" key="3">
    <source>
        <dbReference type="EMBL" id="GGE53308.1"/>
    </source>
</evidence>
<evidence type="ECO:0000256" key="1">
    <source>
        <dbReference type="ARBA" id="ARBA00022679"/>
    </source>
</evidence>
<accession>A0A8J2YMC5</accession>
<organism evidence="3 4">
    <name type="scientific">Pullulanibacillus camelliae</name>
    <dbReference type="NCBI Taxonomy" id="1707096"/>
    <lineage>
        <taxon>Bacteria</taxon>
        <taxon>Bacillati</taxon>
        <taxon>Bacillota</taxon>
        <taxon>Bacilli</taxon>
        <taxon>Bacillales</taxon>
        <taxon>Sporolactobacillaceae</taxon>
        <taxon>Pullulanibacillus</taxon>
    </lineage>
</organism>
<dbReference type="InterPro" id="IPR003501">
    <property type="entry name" value="PTS_EIIB_2/3"/>
</dbReference>
<proteinExistence type="predicted"/>
<comment type="caution">
    <text evidence="3">The sequence shown here is derived from an EMBL/GenBank/DDBJ whole genome shotgun (WGS) entry which is preliminary data.</text>
</comment>
<dbReference type="AlphaFoldDB" id="A0A8J2YMC5"/>
<dbReference type="PROSITE" id="PS51099">
    <property type="entry name" value="PTS_EIIB_TYPE_2"/>
    <property type="match status" value="1"/>
</dbReference>